<organism evidence="2 3">
    <name type="scientific">Streptomyces decoyicus</name>
    <dbReference type="NCBI Taxonomy" id="249567"/>
    <lineage>
        <taxon>Bacteria</taxon>
        <taxon>Bacillati</taxon>
        <taxon>Actinomycetota</taxon>
        <taxon>Actinomycetes</taxon>
        <taxon>Kitasatosporales</taxon>
        <taxon>Streptomycetaceae</taxon>
        <taxon>Streptomyces</taxon>
    </lineage>
</organism>
<reference evidence="2 3" key="1">
    <citation type="submission" date="2022-10" db="EMBL/GenBank/DDBJ databases">
        <title>The complete genomes of actinobacterial strains from the NBC collection.</title>
        <authorList>
            <person name="Joergensen T.S."/>
            <person name="Alvarez Arevalo M."/>
            <person name="Sterndorff E.B."/>
            <person name="Faurdal D."/>
            <person name="Vuksanovic O."/>
            <person name="Mourched A.-S."/>
            <person name="Charusanti P."/>
            <person name="Shaw S."/>
            <person name="Blin K."/>
            <person name="Weber T."/>
        </authorList>
    </citation>
    <scope>NUCLEOTIDE SEQUENCE [LARGE SCALE GENOMIC DNA]</scope>
    <source>
        <strain evidence="2 3">NBC 01774</strain>
    </source>
</reference>
<proteinExistence type="predicted"/>
<dbReference type="EMBL" id="CP109106">
    <property type="protein sequence ID" value="WSB71622.1"/>
    <property type="molecule type" value="Genomic_DNA"/>
</dbReference>
<protein>
    <submittedName>
        <fullName evidence="2">Uncharacterized protein</fullName>
    </submittedName>
</protein>
<evidence type="ECO:0000256" key="1">
    <source>
        <dbReference type="SAM" id="MobiDB-lite"/>
    </source>
</evidence>
<evidence type="ECO:0000313" key="2">
    <source>
        <dbReference type="EMBL" id="WSB71622.1"/>
    </source>
</evidence>
<evidence type="ECO:0000313" key="3">
    <source>
        <dbReference type="Proteomes" id="UP001344251"/>
    </source>
</evidence>
<gene>
    <name evidence="2" type="ORF">OG863_28825</name>
</gene>
<keyword evidence="3" id="KW-1185">Reference proteome</keyword>
<feature type="region of interest" description="Disordered" evidence="1">
    <location>
        <begin position="1"/>
        <end position="51"/>
    </location>
</feature>
<name>A0ABZ1FMF1_9ACTN</name>
<feature type="compositionally biased region" description="Low complexity" evidence="1">
    <location>
        <begin position="40"/>
        <end position="51"/>
    </location>
</feature>
<dbReference type="RefSeq" id="WP_326621264.1">
    <property type="nucleotide sequence ID" value="NZ_CP109106.1"/>
</dbReference>
<sequence>MAYEGSVPYRAGTAEDACPGPPQPAARAPISLRTGCDSGPAPRRAPAPARLPAACSGPVRLDRGSVGPLHGTGGFSAYSTITFRRIPVEEPV</sequence>
<accession>A0ABZ1FMF1</accession>
<dbReference type="Proteomes" id="UP001344251">
    <property type="component" value="Chromosome"/>
</dbReference>